<evidence type="ECO:0000256" key="1">
    <source>
        <dbReference type="PROSITE-ProRule" id="PRU00339"/>
    </source>
</evidence>
<dbReference type="EMBL" id="JAPDFW010000125">
    <property type="protein sequence ID" value="KAJ5067702.1"/>
    <property type="molecule type" value="Genomic_DNA"/>
</dbReference>
<dbReference type="SUPFAM" id="SSF48452">
    <property type="entry name" value="TPR-like"/>
    <property type="match status" value="1"/>
</dbReference>
<dbReference type="Pfam" id="PF13181">
    <property type="entry name" value="TPR_8"/>
    <property type="match status" value="1"/>
</dbReference>
<sequence>MQYLTQEKALSLFFDPTIPPQRATFTRMDEVEKSLEGLKLLANENNWKGVVHLTLILSETYKDDLEISLQIKLIQIIGLIKLELYSRAQDSLQKLGNLNSKQYFYETYPAKFPNRKGSFVPFTLRVLQAEFPYFQGDYDKALENLYTLHSNCIQEIGEIKKKIEDFGGKYPETITEINSPNSLYDQNFMIQNNFETKSNYSIEDIIELTINTVGNVDDLETAKESLSLLEKRSSMILFKIINIHIFQNDFELALNHLNNLYLKFPSDHFLSSTIGRIYLKLGDIESAKKAFEFVEKITGATSIFSKSNSGLVQIALGNYRQARDIFQEIYDNDPNNISALNNLALMHFYTCNLEKAIFTLETFIRKDPVQNLQKVIVNNLSGLYDLGCDNSEEKKKVLSLVYDSYKL</sequence>
<accession>A0A9Q0L7C5</accession>
<dbReference type="Proteomes" id="UP001149090">
    <property type="component" value="Unassembled WGS sequence"/>
</dbReference>
<keyword evidence="3" id="KW-1185">Reference proteome</keyword>
<dbReference type="Pfam" id="PF13174">
    <property type="entry name" value="TPR_6"/>
    <property type="match status" value="1"/>
</dbReference>
<dbReference type="AlphaFoldDB" id="A0A9Q0L7C5"/>
<evidence type="ECO:0000313" key="2">
    <source>
        <dbReference type="EMBL" id="KAJ5067702.1"/>
    </source>
</evidence>
<dbReference type="SMART" id="SM00028">
    <property type="entry name" value="TPR"/>
    <property type="match status" value="4"/>
</dbReference>
<protein>
    <submittedName>
        <fullName evidence="2">Trafficking protein particle complex subunit 12</fullName>
    </submittedName>
</protein>
<comment type="caution">
    <text evidence="2">The sequence shown here is derived from an EMBL/GenBank/DDBJ whole genome shotgun (WGS) entry which is preliminary data.</text>
</comment>
<dbReference type="PANTHER" id="PTHR21581:SF6">
    <property type="entry name" value="TRAFFICKING PROTEIN PARTICLE COMPLEX SUBUNIT 12"/>
    <property type="match status" value="1"/>
</dbReference>
<dbReference type="OrthoDB" id="428342at2759"/>
<dbReference type="PANTHER" id="PTHR21581">
    <property type="entry name" value="D-ALANYL-D-ALANINE CARBOXYPEPTIDASE"/>
    <property type="match status" value="1"/>
</dbReference>
<feature type="repeat" description="TPR" evidence="1">
    <location>
        <begin position="303"/>
        <end position="336"/>
    </location>
</feature>
<dbReference type="Gene3D" id="1.25.40.10">
    <property type="entry name" value="Tetratricopeptide repeat domain"/>
    <property type="match status" value="1"/>
</dbReference>
<proteinExistence type="predicted"/>
<dbReference type="PROSITE" id="PS50005">
    <property type="entry name" value="TPR"/>
    <property type="match status" value="1"/>
</dbReference>
<evidence type="ECO:0000313" key="3">
    <source>
        <dbReference type="Proteomes" id="UP001149090"/>
    </source>
</evidence>
<gene>
    <name evidence="2" type="ORF">M0811_02892</name>
</gene>
<dbReference type="InterPro" id="IPR011990">
    <property type="entry name" value="TPR-like_helical_dom_sf"/>
</dbReference>
<reference evidence="2" key="1">
    <citation type="submission" date="2022-10" db="EMBL/GenBank/DDBJ databases">
        <title>Novel sulphate-reducing endosymbionts in the free-living metamonad Anaeramoeba.</title>
        <authorList>
            <person name="Jerlstrom-Hultqvist J."/>
            <person name="Cepicka I."/>
            <person name="Gallot-Lavallee L."/>
            <person name="Salas-Leiva D."/>
            <person name="Curtis B.A."/>
            <person name="Zahonova K."/>
            <person name="Pipaliya S."/>
            <person name="Dacks J."/>
            <person name="Roger A.J."/>
        </authorList>
    </citation>
    <scope>NUCLEOTIDE SEQUENCE</scope>
    <source>
        <strain evidence="2">BMAN</strain>
    </source>
</reference>
<dbReference type="InterPro" id="IPR019734">
    <property type="entry name" value="TPR_rpt"/>
</dbReference>
<keyword evidence="1" id="KW-0802">TPR repeat</keyword>
<organism evidence="2 3">
    <name type="scientific">Anaeramoeba ignava</name>
    <name type="common">Anaerobic marine amoeba</name>
    <dbReference type="NCBI Taxonomy" id="1746090"/>
    <lineage>
        <taxon>Eukaryota</taxon>
        <taxon>Metamonada</taxon>
        <taxon>Anaeramoebidae</taxon>
        <taxon>Anaeramoeba</taxon>
    </lineage>
</organism>
<dbReference type="OMA" id="FYPELYG"/>
<name>A0A9Q0L7C5_ANAIG</name>